<evidence type="ECO:0000256" key="1">
    <source>
        <dbReference type="SAM" id="MobiDB-lite"/>
    </source>
</evidence>
<feature type="region of interest" description="Disordered" evidence="1">
    <location>
        <begin position="380"/>
        <end position="425"/>
    </location>
</feature>
<reference evidence="4" key="1">
    <citation type="submission" date="2022-11" db="EMBL/GenBank/DDBJ databases">
        <authorList>
            <person name="Kikuchi T."/>
        </authorList>
    </citation>
    <scope>NUCLEOTIDE SEQUENCE</scope>
    <source>
        <strain evidence="4">PS1010</strain>
    </source>
</reference>
<name>A0A9P1IM08_9PELO</name>
<feature type="region of interest" description="Disordered" evidence="1">
    <location>
        <begin position="117"/>
        <end position="143"/>
    </location>
</feature>
<feature type="region of interest" description="Disordered" evidence="1">
    <location>
        <begin position="175"/>
        <end position="222"/>
    </location>
</feature>
<feature type="compositionally biased region" description="Basic and acidic residues" evidence="1">
    <location>
        <begin position="127"/>
        <end position="143"/>
    </location>
</feature>
<proteinExistence type="predicted"/>
<dbReference type="PANTHER" id="PTHR21679">
    <property type="entry name" value="DOMAIN OF UNKNOWN FUNCTION DB DOMAIN-CONTAINING PROTEIN-RELATED"/>
    <property type="match status" value="1"/>
</dbReference>
<dbReference type="PANTHER" id="PTHR21679:SF5">
    <property type="entry name" value="DOMAIN OF UNKNOWN FUNCTION DB DOMAIN-CONTAINING PROTEIN"/>
    <property type="match status" value="1"/>
</dbReference>
<dbReference type="Pfam" id="PF01682">
    <property type="entry name" value="DB"/>
    <property type="match status" value="1"/>
</dbReference>
<feature type="compositionally biased region" description="Polar residues" evidence="1">
    <location>
        <begin position="408"/>
        <end position="417"/>
    </location>
</feature>
<dbReference type="AlphaFoldDB" id="A0A9P1IM08"/>
<feature type="compositionally biased region" description="Low complexity" evidence="1">
    <location>
        <begin position="389"/>
        <end position="404"/>
    </location>
</feature>
<evidence type="ECO:0000313" key="4">
    <source>
        <dbReference type="EMBL" id="CAI5447530.1"/>
    </source>
</evidence>
<evidence type="ECO:0000259" key="3">
    <source>
        <dbReference type="Pfam" id="PF01682"/>
    </source>
</evidence>
<comment type="caution">
    <text evidence="4">The sequence shown here is derived from an EMBL/GenBank/DDBJ whole genome shotgun (WGS) entry which is preliminary data.</text>
</comment>
<protein>
    <recommendedName>
        <fullName evidence="3">Domain of unknown function DB domain-containing protein</fullName>
    </recommendedName>
</protein>
<gene>
    <name evidence="4" type="ORF">CAMP_LOCUS10167</name>
</gene>
<feature type="domain" description="Domain of unknown function DB" evidence="3">
    <location>
        <begin position="459"/>
        <end position="557"/>
    </location>
</feature>
<keyword evidence="2" id="KW-0732">Signal</keyword>
<dbReference type="InterPro" id="IPR002602">
    <property type="entry name" value="DB"/>
</dbReference>
<evidence type="ECO:0000313" key="5">
    <source>
        <dbReference type="Proteomes" id="UP001152747"/>
    </source>
</evidence>
<keyword evidence="5" id="KW-1185">Reference proteome</keyword>
<feature type="region of interest" description="Disordered" evidence="1">
    <location>
        <begin position="255"/>
        <end position="282"/>
    </location>
</feature>
<feature type="compositionally biased region" description="Low complexity" evidence="1">
    <location>
        <begin position="261"/>
        <end position="272"/>
    </location>
</feature>
<sequence length="563" mass="61862">MWLPLLLYMLLTSSANSQLSCDRISISFCCTTRIREQCPTQCANVNCDDGFIHSLFSIDSPKSQAKDGNTKTNVEGSTFSEIDTDFVVTKPDQLAPVPPAPKIENFATLIHSTTELPTTTSRSFATTRKEPRRRTTPDPRIIRPPESLVVIGDYDEDEPASENAVVFVDSPQSPLQTTTEFPLPPPTTSSASAFISNSGDTGFRSRKEISDGTASRSKPFYRRRASAASNRLICRIFTPGRLACDRRVRSLQAVGPPGFSPVPTSTTTTTTTVPPPISPRRRPIWRGVVRRPSLLSRDQRRRNFSTSRIQITPFNEELLRRRRKLDRGSSAEWKVSIIPRQQKLLKPDINAIPALTIDGKSDERFNKFYRNFGKVFNKMTEPDPVQPNSEVVSSGSIESSASIARPRTTVSPGTTNRVAPKISATTRGPPAVAPKTCGVAPDFVPCVSNEVASRELLACCQRKNLPAGCQSLCRYDVTQAEIRLAMDRGQCGIFSVAPFLECASQGKDNSECCRHRGILQKTGPQCEQFCRPAQGLTALGIQHLVCGGAVGDMLHCHHSGVRI</sequence>
<organism evidence="4 5">
    <name type="scientific">Caenorhabditis angaria</name>
    <dbReference type="NCBI Taxonomy" id="860376"/>
    <lineage>
        <taxon>Eukaryota</taxon>
        <taxon>Metazoa</taxon>
        <taxon>Ecdysozoa</taxon>
        <taxon>Nematoda</taxon>
        <taxon>Chromadorea</taxon>
        <taxon>Rhabditida</taxon>
        <taxon>Rhabditina</taxon>
        <taxon>Rhabditomorpha</taxon>
        <taxon>Rhabditoidea</taxon>
        <taxon>Rhabditidae</taxon>
        <taxon>Peloderinae</taxon>
        <taxon>Caenorhabditis</taxon>
    </lineage>
</organism>
<feature type="signal peptide" evidence="2">
    <location>
        <begin position="1"/>
        <end position="17"/>
    </location>
</feature>
<dbReference type="EMBL" id="CANHGI010000004">
    <property type="protein sequence ID" value="CAI5447530.1"/>
    <property type="molecule type" value="Genomic_DNA"/>
</dbReference>
<feature type="chain" id="PRO_5040513253" description="Domain of unknown function DB domain-containing protein" evidence="2">
    <location>
        <begin position="18"/>
        <end position="563"/>
    </location>
</feature>
<dbReference type="OrthoDB" id="5872752at2759"/>
<evidence type="ECO:0000256" key="2">
    <source>
        <dbReference type="SAM" id="SignalP"/>
    </source>
</evidence>
<dbReference type="Proteomes" id="UP001152747">
    <property type="component" value="Unassembled WGS sequence"/>
</dbReference>
<accession>A0A9P1IM08</accession>